<dbReference type="SUPFAM" id="SSF55120">
    <property type="entry name" value="Pseudouridine synthase"/>
    <property type="match status" value="1"/>
</dbReference>
<evidence type="ECO:0000256" key="6">
    <source>
        <dbReference type="PIRSR" id="PIRSR001430-2"/>
    </source>
</evidence>
<name>A0A2K8NYP7_9MOLU</name>
<reference evidence="9 10" key="1">
    <citation type="submission" date="2017-11" db="EMBL/GenBank/DDBJ databases">
        <title>Genome sequence of Entomoplasma melaleucae M1 (ATCC 49191).</title>
        <authorList>
            <person name="Lo W.-S."/>
            <person name="Gasparich G.E."/>
            <person name="Kuo C.-H."/>
        </authorList>
    </citation>
    <scope>NUCLEOTIDE SEQUENCE [LARGE SCALE GENOMIC DNA]</scope>
    <source>
        <strain evidence="9 10">M1</strain>
    </source>
</reference>
<protein>
    <recommendedName>
        <fullName evidence="4">tRNA pseudouridine synthase A</fullName>
        <ecNumber evidence="4">5.4.99.12</ecNumber>
    </recommendedName>
    <alternativeName>
        <fullName evidence="4">tRNA pseudouridine(38-40) synthase</fullName>
    </alternativeName>
    <alternativeName>
        <fullName evidence="4">tRNA pseudouridylate synthase I</fullName>
    </alternativeName>
    <alternativeName>
        <fullName evidence="4">tRNA-uridine isomerase I</fullName>
    </alternativeName>
</protein>
<keyword evidence="10" id="KW-1185">Reference proteome</keyword>
<dbReference type="Gene3D" id="3.30.70.660">
    <property type="entry name" value="Pseudouridine synthase I, catalytic domain, C-terminal subdomain"/>
    <property type="match status" value="1"/>
</dbReference>
<dbReference type="InterPro" id="IPR020097">
    <property type="entry name" value="PsdUridine_synth_TruA_a/b_dom"/>
</dbReference>
<feature type="domain" description="Pseudouridine synthase I TruA alpha/beta" evidence="8">
    <location>
        <begin position="146"/>
        <end position="250"/>
    </location>
</feature>
<accession>A0A2K8NYP7</accession>
<dbReference type="STRING" id="1408435.GCA_000685885_00421"/>
<dbReference type="KEGG" id="eml:EMELA_v1c01810"/>
<proteinExistence type="inferred from homology"/>
<feature type="binding site" evidence="4 6">
    <location>
        <position position="110"/>
    </location>
    <ligand>
        <name>substrate</name>
    </ligand>
</feature>
<dbReference type="InterPro" id="IPR020094">
    <property type="entry name" value="TruA/RsuA/RluB/E/F_N"/>
</dbReference>
<dbReference type="Pfam" id="PF01416">
    <property type="entry name" value="PseudoU_synth_1"/>
    <property type="match status" value="2"/>
</dbReference>
<dbReference type="GO" id="GO:0160147">
    <property type="term" value="F:tRNA pseudouridine(38-40) synthase activity"/>
    <property type="evidence" value="ECO:0007669"/>
    <property type="project" value="UniProtKB-EC"/>
</dbReference>
<dbReference type="NCBIfam" id="TIGR00071">
    <property type="entry name" value="hisT_truA"/>
    <property type="match status" value="1"/>
</dbReference>
<dbReference type="HAMAP" id="MF_00171">
    <property type="entry name" value="TruA"/>
    <property type="match status" value="1"/>
</dbReference>
<dbReference type="AlphaFoldDB" id="A0A2K8NYP7"/>
<feature type="domain" description="Pseudouridine synthase I TruA alpha/beta" evidence="8">
    <location>
        <begin position="9"/>
        <end position="100"/>
    </location>
</feature>
<dbReference type="EC" id="5.4.99.12" evidence="4"/>
<dbReference type="RefSeq" id="WP_028124068.1">
    <property type="nucleotide sequence ID" value="NZ_CP024964.1"/>
</dbReference>
<dbReference type="GO" id="GO:0003723">
    <property type="term" value="F:RNA binding"/>
    <property type="evidence" value="ECO:0007669"/>
    <property type="project" value="InterPro"/>
</dbReference>
<dbReference type="Gene3D" id="3.30.70.580">
    <property type="entry name" value="Pseudouridine synthase I, catalytic domain, N-terminal subdomain"/>
    <property type="match status" value="1"/>
</dbReference>
<gene>
    <name evidence="4 9" type="primary">truA</name>
    <name evidence="9" type="ORF">EMELA_v1c01810</name>
</gene>
<comment type="catalytic activity">
    <reaction evidence="4 7">
        <text>uridine(38/39/40) in tRNA = pseudouridine(38/39/40) in tRNA</text>
        <dbReference type="Rhea" id="RHEA:22376"/>
        <dbReference type="Rhea" id="RHEA-COMP:10085"/>
        <dbReference type="Rhea" id="RHEA-COMP:10087"/>
        <dbReference type="ChEBI" id="CHEBI:65314"/>
        <dbReference type="ChEBI" id="CHEBI:65315"/>
        <dbReference type="EC" id="5.4.99.12"/>
    </reaction>
</comment>
<dbReference type="EMBL" id="CP024964">
    <property type="protein sequence ID" value="ATZ17763.1"/>
    <property type="molecule type" value="Genomic_DNA"/>
</dbReference>
<dbReference type="InterPro" id="IPR020095">
    <property type="entry name" value="PsdUridine_synth_TruA_C"/>
</dbReference>
<evidence type="ECO:0000256" key="1">
    <source>
        <dbReference type="ARBA" id="ARBA00009375"/>
    </source>
</evidence>
<keyword evidence="3 4" id="KW-0413">Isomerase</keyword>
<evidence type="ECO:0000256" key="7">
    <source>
        <dbReference type="RuleBase" id="RU003792"/>
    </source>
</evidence>
<sequence length="251" mass="28915">MFKFLLTLQYDGSDFHGWIDQPNAKTIQGELNKAIKKVTKDTAFKTISASKTDAGVHAVDQKVILKLAFEPKIELFEKAINKALPETIHIASIVKVNDDFNIKNVMYKEYTYTINDHEYNLLTNRFELNWKYAKIDINKLQTIFDLFVGKHDFKLFSGLNEKDFLNSDIKTVRTIETINVERTNNRIIINFKAKGFIRYQIRMIVQSALSCYLDKRITQAEIKDKLLGNGDKPPFNAPAKGLKLNKVVFNS</sequence>
<dbReference type="GO" id="GO:0031119">
    <property type="term" value="P:tRNA pseudouridine synthesis"/>
    <property type="evidence" value="ECO:0007669"/>
    <property type="project" value="UniProtKB-UniRule"/>
</dbReference>
<dbReference type="InterPro" id="IPR020103">
    <property type="entry name" value="PsdUridine_synth_cat_dom_sf"/>
</dbReference>
<feature type="active site" description="Nucleophile" evidence="4 5">
    <location>
        <position position="53"/>
    </location>
</feature>
<evidence type="ECO:0000256" key="5">
    <source>
        <dbReference type="PIRSR" id="PIRSR001430-1"/>
    </source>
</evidence>
<evidence type="ECO:0000313" key="10">
    <source>
        <dbReference type="Proteomes" id="UP000231896"/>
    </source>
</evidence>
<comment type="caution">
    <text evidence="4">Lacks conserved residue(s) required for the propagation of feature annotation.</text>
</comment>
<evidence type="ECO:0000259" key="8">
    <source>
        <dbReference type="Pfam" id="PF01416"/>
    </source>
</evidence>
<dbReference type="PIRSF" id="PIRSF001430">
    <property type="entry name" value="tRNA_psdUrid_synth"/>
    <property type="match status" value="1"/>
</dbReference>
<comment type="function">
    <text evidence="4">Formation of pseudouridine at positions 38, 39 and 40 in the anticodon stem and loop of transfer RNAs.</text>
</comment>
<dbReference type="PANTHER" id="PTHR11142:SF0">
    <property type="entry name" value="TRNA PSEUDOURIDINE SYNTHASE-LIKE 1"/>
    <property type="match status" value="1"/>
</dbReference>
<dbReference type="PANTHER" id="PTHR11142">
    <property type="entry name" value="PSEUDOURIDYLATE SYNTHASE"/>
    <property type="match status" value="1"/>
</dbReference>
<dbReference type="Proteomes" id="UP000231896">
    <property type="component" value="Chromosome"/>
</dbReference>
<evidence type="ECO:0000256" key="2">
    <source>
        <dbReference type="ARBA" id="ARBA00022694"/>
    </source>
</evidence>
<keyword evidence="2 4" id="KW-0819">tRNA processing</keyword>
<comment type="subunit">
    <text evidence="4">Homodimer.</text>
</comment>
<comment type="similarity">
    <text evidence="1 4 7">Belongs to the tRNA pseudouridine synthase TruA family.</text>
</comment>
<evidence type="ECO:0000256" key="4">
    <source>
        <dbReference type="HAMAP-Rule" id="MF_00171"/>
    </source>
</evidence>
<evidence type="ECO:0000256" key="3">
    <source>
        <dbReference type="ARBA" id="ARBA00023235"/>
    </source>
</evidence>
<dbReference type="OrthoDB" id="9811823at2"/>
<organism evidence="9 10">
    <name type="scientific">Mesoplasma melaleucae</name>
    <dbReference type="NCBI Taxonomy" id="81459"/>
    <lineage>
        <taxon>Bacteria</taxon>
        <taxon>Bacillati</taxon>
        <taxon>Mycoplasmatota</taxon>
        <taxon>Mollicutes</taxon>
        <taxon>Entomoplasmatales</taxon>
        <taxon>Entomoplasmataceae</taxon>
        <taxon>Mesoplasma</taxon>
    </lineage>
</organism>
<dbReference type="InterPro" id="IPR001406">
    <property type="entry name" value="PsdUridine_synth_TruA"/>
</dbReference>
<dbReference type="CDD" id="cd02570">
    <property type="entry name" value="PseudoU_synth_EcTruA"/>
    <property type="match status" value="1"/>
</dbReference>
<evidence type="ECO:0000313" key="9">
    <source>
        <dbReference type="EMBL" id="ATZ17763.1"/>
    </source>
</evidence>